<accession>A0AAD2HHT5</accession>
<comment type="caution">
    <text evidence="2">The sequence shown here is derived from an EMBL/GenBank/DDBJ whole genome shotgun (WGS) entry which is preliminary data.</text>
</comment>
<evidence type="ECO:0000259" key="1">
    <source>
        <dbReference type="PROSITE" id="PS50011"/>
    </source>
</evidence>
<name>A0AAD2HHT5_9AGAR</name>
<dbReference type="SMART" id="SM00220">
    <property type="entry name" value="S_TKc"/>
    <property type="match status" value="1"/>
</dbReference>
<dbReference type="GO" id="GO:0005524">
    <property type="term" value="F:ATP binding"/>
    <property type="evidence" value="ECO:0007669"/>
    <property type="project" value="InterPro"/>
</dbReference>
<dbReference type="InterPro" id="IPR000719">
    <property type="entry name" value="Prot_kinase_dom"/>
</dbReference>
<reference evidence="2" key="1">
    <citation type="submission" date="2023-11" db="EMBL/GenBank/DDBJ databases">
        <authorList>
            <person name="De Vega J J."/>
            <person name="De Vega J J."/>
        </authorList>
    </citation>
    <scope>NUCLEOTIDE SEQUENCE</scope>
</reference>
<dbReference type="PROSITE" id="PS50011">
    <property type="entry name" value="PROTEIN_KINASE_DOM"/>
    <property type="match status" value="1"/>
</dbReference>
<evidence type="ECO:0000313" key="2">
    <source>
        <dbReference type="EMBL" id="CAK5276118.1"/>
    </source>
</evidence>
<sequence length="553" mass="62525">MVFKCIGDGFLRQCWISESKASRTTKCVQRSRRVTIRDMSVGPPRDPIRFVGAHITQSGTETDDMDDNDITIPFSLDESISIYTEGFDIMKRMIFWDGPIRAYLLEHGYTLNTIENLDTIHEWDPEDRVCFMYPAFESAPGFPADQRFAFIEGTDSEYERVGQSEKRPYLAQSAGKVFFGQETACHEHHVAFKLVRNGSPEHRALKLLSAHKEIRGLVPVLEMLPFRGHWLAVMPRWDEGVVTQCLWPRNIRQTLDLFEDLLSGLAFLHEHRIVHRDIRGFSNVLVNHLAVDHYHADIPTRCALLANNQIKTGIFDYNLSVIFPADVSLSRARSPWSKYYGMPAPPVDICLGEYQFNPFASDVASLGADLRALFHHFTPVAPLLAPLIDGMVHWDPTSRLTASDALELLRSMRQEYDSEVRNLPAPARENSPRQLGMNLWDNLPPPFVERWKHFRTPSEPLGVGSWLVCALDGMSQKWFAAFAVLSTTSFLPTITIELNTESAIPTLTSSNFGRAAGPTKTHPKISDILLEVFPYGDIVGARVRLSGLWDAQT</sequence>
<organism evidence="2 3">
    <name type="scientific">Mycena citricolor</name>
    <dbReference type="NCBI Taxonomy" id="2018698"/>
    <lineage>
        <taxon>Eukaryota</taxon>
        <taxon>Fungi</taxon>
        <taxon>Dikarya</taxon>
        <taxon>Basidiomycota</taxon>
        <taxon>Agaricomycotina</taxon>
        <taxon>Agaricomycetes</taxon>
        <taxon>Agaricomycetidae</taxon>
        <taxon>Agaricales</taxon>
        <taxon>Marasmiineae</taxon>
        <taxon>Mycenaceae</taxon>
        <taxon>Mycena</taxon>
    </lineage>
</organism>
<protein>
    <recommendedName>
        <fullName evidence="1">Protein kinase domain-containing protein</fullName>
    </recommendedName>
</protein>
<feature type="domain" description="Protein kinase" evidence="1">
    <location>
        <begin position="168"/>
        <end position="448"/>
    </location>
</feature>
<keyword evidence="3" id="KW-1185">Reference proteome</keyword>
<proteinExistence type="predicted"/>
<dbReference type="SUPFAM" id="SSF56112">
    <property type="entry name" value="Protein kinase-like (PK-like)"/>
    <property type="match status" value="1"/>
</dbReference>
<gene>
    <name evidence="2" type="ORF">MYCIT1_LOCUS24241</name>
</gene>
<dbReference type="EMBL" id="CAVNYO010000405">
    <property type="protein sequence ID" value="CAK5276118.1"/>
    <property type="molecule type" value="Genomic_DNA"/>
</dbReference>
<dbReference type="InterPro" id="IPR011009">
    <property type="entry name" value="Kinase-like_dom_sf"/>
</dbReference>
<evidence type="ECO:0000313" key="3">
    <source>
        <dbReference type="Proteomes" id="UP001295794"/>
    </source>
</evidence>
<dbReference type="Gene3D" id="1.10.510.10">
    <property type="entry name" value="Transferase(Phosphotransferase) domain 1"/>
    <property type="match status" value="1"/>
</dbReference>
<dbReference type="GO" id="GO:0004672">
    <property type="term" value="F:protein kinase activity"/>
    <property type="evidence" value="ECO:0007669"/>
    <property type="project" value="InterPro"/>
</dbReference>
<dbReference type="Proteomes" id="UP001295794">
    <property type="component" value="Unassembled WGS sequence"/>
</dbReference>
<dbReference type="AlphaFoldDB" id="A0AAD2HHT5"/>